<proteinExistence type="predicted"/>
<accession>A0A3N1HFA6</accession>
<reference evidence="2 3" key="1">
    <citation type="submission" date="2018-11" db="EMBL/GenBank/DDBJ databases">
        <title>Sequencing the genomes of 1000 actinobacteria strains.</title>
        <authorList>
            <person name="Klenk H.-P."/>
        </authorList>
    </citation>
    <scope>NUCLEOTIDE SEQUENCE [LARGE SCALE GENOMIC DNA]</scope>
    <source>
        <strain evidence="2 3">DSM 44231</strain>
    </source>
</reference>
<evidence type="ECO:0000256" key="1">
    <source>
        <dbReference type="SAM" id="SignalP"/>
    </source>
</evidence>
<keyword evidence="3" id="KW-1185">Reference proteome</keyword>
<dbReference type="Proteomes" id="UP000268727">
    <property type="component" value="Unassembled WGS sequence"/>
</dbReference>
<evidence type="ECO:0000313" key="2">
    <source>
        <dbReference type="EMBL" id="ROP41155.1"/>
    </source>
</evidence>
<name>A0A3N1HFA6_9PSEU</name>
<protein>
    <recommendedName>
        <fullName evidence="4">Secreted protein</fullName>
    </recommendedName>
</protein>
<keyword evidence="1" id="KW-0732">Signal</keyword>
<evidence type="ECO:0000313" key="3">
    <source>
        <dbReference type="Proteomes" id="UP000268727"/>
    </source>
</evidence>
<feature type="signal peptide" evidence="1">
    <location>
        <begin position="1"/>
        <end position="27"/>
    </location>
</feature>
<sequence>MRGATGVRRRIAVTAAAAGLVVGTALAAAGTASADPGLVSAEMCEAGGGMVVGHPVEPPPSYGLCVGGIFDGWIVVL</sequence>
<dbReference type="EMBL" id="RJKM01000001">
    <property type="protein sequence ID" value="ROP41155.1"/>
    <property type="molecule type" value="Genomic_DNA"/>
</dbReference>
<feature type="chain" id="PRO_5038420973" description="Secreted protein" evidence="1">
    <location>
        <begin position="28"/>
        <end position="77"/>
    </location>
</feature>
<dbReference type="RefSeq" id="WP_148088971.1">
    <property type="nucleotide sequence ID" value="NZ_RJKM01000001.1"/>
</dbReference>
<dbReference type="AlphaFoldDB" id="A0A3N1HFA6"/>
<comment type="caution">
    <text evidence="2">The sequence shown here is derived from an EMBL/GenBank/DDBJ whole genome shotgun (WGS) entry which is preliminary data.</text>
</comment>
<evidence type="ECO:0008006" key="4">
    <source>
        <dbReference type="Google" id="ProtNLM"/>
    </source>
</evidence>
<gene>
    <name evidence="2" type="ORF">EDD40_6581</name>
</gene>
<organism evidence="2 3">
    <name type="scientific">Saccharothrix texasensis</name>
    <dbReference type="NCBI Taxonomy" id="103734"/>
    <lineage>
        <taxon>Bacteria</taxon>
        <taxon>Bacillati</taxon>
        <taxon>Actinomycetota</taxon>
        <taxon>Actinomycetes</taxon>
        <taxon>Pseudonocardiales</taxon>
        <taxon>Pseudonocardiaceae</taxon>
        <taxon>Saccharothrix</taxon>
    </lineage>
</organism>